<dbReference type="EMBL" id="JBBNAF010000002">
    <property type="protein sequence ID" value="KAK9164222.1"/>
    <property type="molecule type" value="Genomic_DNA"/>
</dbReference>
<dbReference type="GO" id="GO:0000981">
    <property type="term" value="F:DNA-binding transcription factor activity, RNA polymerase II-specific"/>
    <property type="evidence" value="ECO:0007669"/>
    <property type="project" value="TreeGrafter"/>
</dbReference>
<dbReference type="CDD" id="cd11393">
    <property type="entry name" value="bHLH_AtbHLH_like"/>
    <property type="match status" value="1"/>
</dbReference>
<evidence type="ECO:0000313" key="9">
    <source>
        <dbReference type="EMBL" id="KAK9164222.1"/>
    </source>
</evidence>
<dbReference type="Gene3D" id="4.10.280.10">
    <property type="entry name" value="Helix-loop-helix DNA-binding domain"/>
    <property type="match status" value="1"/>
</dbReference>
<dbReference type="AlphaFoldDB" id="A0AAP0L5P6"/>
<organism evidence="9 10">
    <name type="scientific">Stephania yunnanensis</name>
    <dbReference type="NCBI Taxonomy" id="152371"/>
    <lineage>
        <taxon>Eukaryota</taxon>
        <taxon>Viridiplantae</taxon>
        <taxon>Streptophyta</taxon>
        <taxon>Embryophyta</taxon>
        <taxon>Tracheophyta</taxon>
        <taxon>Spermatophyta</taxon>
        <taxon>Magnoliopsida</taxon>
        <taxon>Ranunculales</taxon>
        <taxon>Menispermaceae</taxon>
        <taxon>Menispermoideae</taxon>
        <taxon>Cissampelideae</taxon>
        <taxon>Stephania</taxon>
    </lineage>
</organism>
<dbReference type="GO" id="GO:0000978">
    <property type="term" value="F:RNA polymerase II cis-regulatory region sequence-specific DNA binding"/>
    <property type="evidence" value="ECO:0007669"/>
    <property type="project" value="TreeGrafter"/>
</dbReference>
<evidence type="ECO:0000256" key="2">
    <source>
        <dbReference type="ARBA" id="ARBA00011738"/>
    </source>
</evidence>
<sequence>MESANSHHHHHHLQDQFSSIVASSTSSSSLPLASSNFYGARDDASWNPLVLHDNDILVPPSLNAASIQDLGFYWAAGTNSNNNNNNNATNEALHIAKIKDELSDNSSSKFSETSNGSSNPDVDFNIHFPPKSHSNKYEADFPSTLSEKLLFRTFSNGLQLSPSESYSTTTNSTTQSCASFGGLASRGGNLGQAGIFPSGNDIGSQHIDSNLTSQLWGSLGVNLQALGLLSSTSKFGGMSYGGQAAHANNVSHNLGLYKDRTSSFGLHDLQDSSTTTHWSTNSQNNTSSFMNEITEAKRSSCVSEAKASPTAPKKPRVESRSSLTPFKVRKEKLGDRIAALQQLVAPFGKTDTASVLMEAIGYIKFLQDQVETLSVPYMKSGRTRTRRAPHDQGSSEESHDQGEPKRDLRNSGLCLVPLSCMSYFANDGVGVWPPPPSFGAGSRT</sequence>
<evidence type="ECO:0000259" key="8">
    <source>
        <dbReference type="PROSITE" id="PS50888"/>
    </source>
</evidence>
<dbReference type="PANTHER" id="PTHR16223:SF56">
    <property type="entry name" value="TRANSCRIPTION FACTOR BHLH110"/>
    <property type="match status" value="1"/>
</dbReference>
<keyword evidence="4" id="KW-0238">DNA-binding</keyword>
<keyword evidence="5" id="KW-0804">Transcription</keyword>
<comment type="subunit">
    <text evidence="2">Homodimer.</text>
</comment>
<gene>
    <name evidence="9" type="ORF">Syun_005124</name>
</gene>
<accession>A0AAP0L5P6</accession>
<evidence type="ECO:0000256" key="1">
    <source>
        <dbReference type="ARBA" id="ARBA00004123"/>
    </source>
</evidence>
<evidence type="ECO:0000256" key="3">
    <source>
        <dbReference type="ARBA" id="ARBA00023015"/>
    </source>
</evidence>
<dbReference type="InterPro" id="IPR045239">
    <property type="entry name" value="bHLH95_bHLH"/>
</dbReference>
<comment type="caution">
    <text evidence="9">The sequence shown here is derived from an EMBL/GenBank/DDBJ whole genome shotgun (WGS) entry which is preliminary data.</text>
</comment>
<dbReference type="InterPro" id="IPR036638">
    <property type="entry name" value="HLH_DNA-bd_sf"/>
</dbReference>
<keyword evidence="3" id="KW-0805">Transcription regulation</keyword>
<evidence type="ECO:0000256" key="4">
    <source>
        <dbReference type="ARBA" id="ARBA00023125"/>
    </source>
</evidence>
<dbReference type="PANTHER" id="PTHR16223">
    <property type="entry name" value="TRANSCRIPTION FACTOR BHLH83-RELATED"/>
    <property type="match status" value="1"/>
</dbReference>
<comment type="subcellular location">
    <subcellularLocation>
        <location evidence="1">Nucleus</location>
    </subcellularLocation>
</comment>
<evidence type="ECO:0000313" key="10">
    <source>
        <dbReference type="Proteomes" id="UP001420932"/>
    </source>
</evidence>
<dbReference type="InterPro" id="IPR011598">
    <property type="entry name" value="bHLH_dom"/>
</dbReference>
<dbReference type="GO" id="GO:0005634">
    <property type="term" value="C:nucleus"/>
    <property type="evidence" value="ECO:0007669"/>
    <property type="project" value="UniProtKB-SubCell"/>
</dbReference>
<keyword evidence="10" id="KW-1185">Reference proteome</keyword>
<feature type="domain" description="BHLH" evidence="8">
    <location>
        <begin position="317"/>
        <end position="366"/>
    </location>
</feature>
<dbReference type="SUPFAM" id="SSF47459">
    <property type="entry name" value="HLH, helix-loop-helix DNA-binding domain"/>
    <property type="match status" value="1"/>
</dbReference>
<dbReference type="InterPro" id="IPR045843">
    <property type="entry name" value="IND-like"/>
</dbReference>
<protein>
    <recommendedName>
        <fullName evidence="8">BHLH domain-containing protein</fullName>
    </recommendedName>
</protein>
<evidence type="ECO:0000256" key="5">
    <source>
        <dbReference type="ARBA" id="ARBA00023163"/>
    </source>
</evidence>
<feature type="region of interest" description="Disordered" evidence="7">
    <location>
        <begin position="300"/>
        <end position="323"/>
    </location>
</feature>
<name>A0AAP0L5P6_9MAGN</name>
<reference evidence="9 10" key="1">
    <citation type="submission" date="2024-01" db="EMBL/GenBank/DDBJ databases">
        <title>Genome assemblies of Stephania.</title>
        <authorList>
            <person name="Yang L."/>
        </authorList>
    </citation>
    <scope>NUCLEOTIDE SEQUENCE [LARGE SCALE GENOMIC DNA]</scope>
    <source>
        <strain evidence="9">YNDBR</strain>
        <tissue evidence="9">Leaf</tissue>
    </source>
</reference>
<feature type="compositionally biased region" description="Basic and acidic residues" evidence="7">
    <location>
        <begin position="396"/>
        <end position="408"/>
    </location>
</feature>
<evidence type="ECO:0000256" key="7">
    <source>
        <dbReference type="SAM" id="MobiDB-lite"/>
    </source>
</evidence>
<dbReference type="Proteomes" id="UP001420932">
    <property type="component" value="Unassembled WGS sequence"/>
</dbReference>
<dbReference type="GO" id="GO:0046983">
    <property type="term" value="F:protein dimerization activity"/>
    <property type="evidence" value="ECO:0007669"/>
    <property type="project" value="InterPro"/>
</dbReference>
<feature type="region of interest" description="Disordered" evidence="7">
    <location>
        <begin position="377"/>
        <end position="408"/>
    </location>
</feature>
<dbReference type="FunFam" id="4.10.280.10:FF:000032">
    <property type="entry name" value="Transcription factor bHLH123 family"/>
    <property type="match status" value="1"/>
</dbReference>
<proteinExistence type="predicted"/>
<dbReference type="PROSITE" id="PS50888">
    <property type="entry name" value="BHLH"/>
    <property type="match status" value="1"/>
</dbReference>
<keyword evidence="6" id="KW-0539">Nucleus</keyword>
<evidence type="ECO:0000256" key="6">
    <source>
        <dbReference type="ARBA" id="ARBA00023242"/>
    </source>
</evidence>